<evidence type="ECO:0000313" key="4">
    <source>
        <dbReference type="Proteomes" id="UP000037735"/>
    </source>
</evidence>
<keyword evidence="1" id="KW-0472">Membrane</keyword>
<gene>
    <name evidence="3" type="ORF">ABA47_1304</name>
    <name evidence="2" type="ORF">ABA47_2504</name>
</gene>
<dbReference type="InterPro" id="IPR025253">
    <property type="entry name" value="Toxin_Ldr"/>
</dbReference>
<evidence type="ECO:0000256" key="1">
    <source>
        <dbReference type="SAM" id="Phobius"/>
    </source>
</evidence>
<comment type="caution">
    <text evidence="2">The sequence shown here is derived from an EMBL/GenBank/DDBJ whole genome shotgun (WGS) entry which is preliminary data.</text>
</comment>
<keyword evidence="1" id="KW-0812">Transmembrane</keyword>
<organism evidence="2 4">
    <name type="scientific">Salmonella enteritidis</name>
    <dbReference type="NCBI Taxonomy" id="149539"/>
    <lineage>
        <taxon>Bacteria</taxon>
        <taxon>Pseudomonadati</taxon>
        <taxon>Pseudomonadota</taxon>
        <taxon>Gammaproteobacteria</taxon>
        <taxon>Enterobacterales</taxon>
        <taxon>Enterobacteriaceae</taxon>
        <taxon>Salmonella</taxon>
    </lineage>
</organism>
<reference evidence="2 4" key="1">
    <citation type="submission" date="2015-08" db="EMBL/GenBank/DDBJ databases">
        <title>Draft genome sequence of a Salmonella Enteritidis strain from day-old chicks.</title>
        <authorList>
            <person name="Clemente L."/>
            <person name="Jones-Dias D."/>
            <person name="Egas C."/>
            <person name="Fookes M."/>
            <person name="Thomson N.R."/>
            <person name="Manageiro V."/>
            <person name="Canica M."/>
        </authorList>
    </citation>
    <scope>NUCLEOTIDE SEQUENCE [LARGE SCALE GENOMIC DNA]</scope>
    <source>
        <strain evidence="2 4">LV60</strain>
    </source>
</reference>
<dbReference type="Pfam" id="PF13940">
    <property type="entry name" value="Ldr_toxin"/>
    <property type="match status" value="1"/>
</dbReference>
<proteinExistence type="predicted"/>
<evidence type="ECO:0000313" key="3">
    <source>
        <dbReference type="EMBL" id="KOX84784.1"/>
    </source>
</evidence>
<dbReference type="EMBL" id="LIHI01000004">
    <property type="protein sequence ID" value="KOX83738.1"/>
    <property type="molecule type" value="Genomic_DNA"/>
</dbReference>
<keyword evidence="1" id="KW-1133">Transmembrane helix</keyword>
<accession>A0A1X8WAI0</accession>
<name>A0A1X8WAI0_SALEN</name>
<protein>
    <submittedName>
        <fullName evidence="2">Toxin Ldr, type I toxin-antitoxin system</fullName>
    </submittedName>
</protein>
<evidence type="ECO:0000313" key="2">
    <source>
        <dbReference type="EMBL" id="KOX83738.1"/>
    </source>
</evidence>
<feature type="transmembrane region" description="Helical" evidence="1">
    <location>
        <begin position="62"/>
        <end position="83"/>
    </location>
</feature>
<dbReference type="Proteomes" id="UP000037735">
    <property type="component" value="Unassembled WGS sequence"/>
</dbReference>
<dbReference type="EMBL" id="LIHI01000002">
    <property type="protein sequence ID" value="KOX84784.1"/>
    <property type="molecule type" value="Genomic_DNA"/>
</dbReference>
<sequence length="87" mass="9810">MLRGLDPRWPCRWKEKTPAHCSVFTGNITGANLTLDKLRIAANRCHCNKGGNMTLTELSITIWHDLAAPTLVGIATGLFLGWWHRRK</sequence>
<dbReference type="AlphaFoldDB" id="A0A1X8WAI0"/>